<evidence type="ECO:0000313" key="5">
    <source>
        <dbReference type="Proteomes" id="UP000694864"/>
    </source>
</evidence>
<proteinExistence type="predicted"/>
<dbReference type="InterPro" id="IPR050384">
    <property type="entry name" value="Endophilin_SH3RF"/>
</dbReference>
<dbReference type="SMART" id="SM00326">
    <property type="entry name" value="SH3"/>
    <property type="match status" value="1"/>
</dbReference>
<name>A0ABM0UU62_CAMSA</name>
<gene>
    <name evidence="6" type="primary">LOC104729204</name>
</gene>
<evidence type="ECO:0000256" key="3">
    <source>
        <dbReference type="SAM" id="Coils"/>
    </source>
</evidence>
<dbReference type="Proteomes" id="UP000694864">
    <property type="component" value="Chromosome 12"/>
</dbReference>
<dbReference type="InterPro" id="IPR036028">
    <property type="entry name" value="SH3-like_dom_sf"/>
</dbReference>
<keyword evidence="5" id="KW-1185">Reference proteome</keyword>
<dbReference type="SUPFAM" id="SSF103657">
    <property type="entry name" value="BAR/IMD domain-like"/>
    <property type="match status" value="1"/>
</dbReference>
<keyword evidence="1 2" id="KW-0728">SH3 domain</keyword>
<dbReference type="Gene3D" id="1.20.1270.60">
    <property type="entry name" value="Arfaptin homology (AH) domain/BAR domain"/>
    <property type="match status" value="1"/>
</dbReference>
<dbReference type="PRINTS" id="PR00499">
    <property type="entry name" value="P67PHOX"/>
</dbReference>
<dbReference type="Gene3D" id="2.30.30.40">
    <property type="entry name" value="SH3 Domains"/>
    <property type="match status" value="1"/>
</dbReference>
<feature type="coiled-coil region" evidence="3">
    <location>
        <begin position="150"/>
        <end position="214"/>
    </location>
</feature>
<dbReference type="PANTHER" id="PTHR14167">
    <property type="entry name" value="SH3 DOMAIN-CONTAINING"/>
    <property type="match status" value="1"/>
</dbReference>
<dbReference type="PANTHER" id="PTHR14167:SF79">
    <property type="entry name" value="SH3 DOMAIN-CONTAINING PROTEIN"/>
    <property type="match status" value="1"/>
</dbReference>
<evidence type="ECO:0000259" key="4">
    <source>
        <dbReference type="PROSITE" id="PS50002"/>
    </source>
</evidence>
<dbReference type="PROSITE" id="PS50002">
    <property type="entry name" value="SH3"/>
    <property type="match status" value="1"/>
</dbReference>
<dbReference type="Pfam" id="PF14604">
    <property type="entry name" value="SH3_9"/>
    <property type="match status" value="1"/>
</dbReference>
<dbReference type="RefSeq" id="XP_010446423.1">
    <property type="nucleotide sequence ID" value="XM_010448121.2"/>
</dbReference>
<evidence type="ECO:0000256" key="2">
    <source>
        <dbReference type="PROSITE-ProRule" id="PRU00192"/>
    </source>
</evidence>
<dbReference type="SUPFAM" id="SSF50044">
    <property type="entry name" value="SH3-domain"/>
    <property type="match status" value="1"/>
</dbReference>
<reference evidence="6" key="2">
    <citation type="submission" date="2025-08" db="UniProtKB">
        <authorList>
            <consortium name="RefSeq"/>
        </authorList>
    </citation>
    <scope>IDENTIFICATION</scope>
    <source>
        <tissue evidence="6">Leaf</tissue>
    </source>
</reference>
<feature type="domain" description="SH3" evidence="4">
    <location>
        <begin position="305"/>
        <end position="364"/>
    </location>
</feature>
<dbReference type="InterPro" id="IPR001452">
    <property type="entry name" value="SH3_domain"/>
</dbReference>
<keyword evidence="3" id="KW-0175">Coiled coil</keyword>
<dbReference type="GeneID" id="104729204"/>
<evidence type="ECO:0000313" key="6">
    <source>
        <dbReference type="RefSeq" id="XP_010446423.1"/>
    </source>
</evidence>
<sequence length="374" mass="42038">MDTIRKQASKLREQVARQQQAVLRQFGGGGGYGGSDTLITDEEELHRHQNLEKLYISTRSAKHFQRDIVRGVQGYIVTGSKQVEIGTKLCEDSRKYGSDNTCTSGNTLTRASLSFANARALMEKERANLLKTLGTQVAEPLRAMVLGAPLEDARHLAQRYDRMRQETEAQTIEVSRRQAKVRENPSNPELVMKLESAEAKLQDLNSNMTVLGKEAASAMAGVEDQQQNQTLQRLLTLVEAERSYHQRILEIIERLEGEMRFEQQRIEAPQTPQVVNITSSPPPSYQEANNEVDTSQMHNGTSDAMGYFLGEVMFPYQADSDFELSISVGDYVVIREVASSGWAEGECKGKAGWFPYDYIERRDRVLATKVIEVL</sequence>
<protein>
    <submittedName>
        <fullName evidence="6">SH3 domain-containing protein 2</fullName>
    </submittedName>
</protein>
<evidence type="ECO:0000256" key="1">
    <source>
        <dbReference type="ARBA" id="ARBA00022443"/>
    </source>
</evidence>
<dbReference type="InterPro" id="IPR027267">
    <property type="entry name" value="AH/BAR_dom_sf"/>
</dbReference>
<accession>A0ABM0UU62</accession>
<organism evidence="5 6">
    <name type="scientific">Camelina sativa</name>
    <name type="common">False flax</name>
    <name type="synonym">Myagrum sativum</name>
    <dbReference type="NCBI Taxonomy" id="90675"/>
    <lineage>
        <taxon>Eukaryota</taxon>
        <taxon>Viridiplantae</taxon>
        <taxon>Streptophyta</taxon>
        <taxon>Embryophyta</taxon>
        <taxon>Tracheophyta</taxon>
        <taxon>Spermatophyta</taxon>
        <taxon>Magnoliopsida</taxon>
        <taxon>eudicotyledons</taxon>
        <taxon>Gunneridae</taxon>
        <taxon>Pentapetalae</taxon>
        <taxon>rosids</taxon>
        <taxon>malvids</taxon>
        <taxon>Brassicales</taxon>
        <taxon>Brassicaceae</taxon>
        <taxon>Camelineae</taxon>
        <taxon>Camelina</taxon>
    </lineage>
</organism>
<reference evidence="5" key="1">
    <citation type="journal article" date="2014" name="Nat. Commun.">
        <title>The emerging biofuel crop Camelina sativa retains a highly undifferentiated hexaploid genome structure.</title>
        <authorList>
            <person name="Kagale S."/>
            <person name="Koh C."/>
            <person name="Nixon J."/>
            <person name="Bollina V."/>
            <person name="Clarke W.E."/>
            <person name="Tuteja R."/>
            <person name="Spillane C."/>
            <person name="Robinson S.J."/>
            <person name="Links M.G."/>
            <person name="Clarke C."/>
            <person name="Higgins E.E."/>
            <person name="Huebert T."/>
            <person name="Sharpe A.G."/>
            <person name="Parkin I.A."/>
        </authorList>
    </citation>
    <scope>NUCLEOTIDE SEQUENCE [LARGE SCALE GENOMIC DNA]</scope>
    <source>
        <strain evidence="5">cv. DH55</strain>
    </source>
</reference>